<evidence type="ECO:0000256" key="1">
    <source>
        <dbReference type="ARBA" id="ARBA00004123"/>
    </source>
</evidence>
<dbReference type="Gene3D" id="3.30.160.60">
    <property type="entry name" value="Classic Zinc Finger"/>
    <property type="match status" value="3"/>
</dbReference>
<evidence type="ECO:0000256" key="7">
    <source>
        <dbReference type="PROSITE-ProRule" id="PRU00042"/>
    </source>
</evidence>
<comment type="subcellular location">
    <subcellularLocation>
        <location evidence="1">Nucleus</location>
    </subcellularLocation>
</comment>
<evidence type="ECO:0000256" key="5">
    <source>
        <dbReference type="ARBA" id="ARBA00022833"/>
    </source>
</evidence>
<dbReference type="SUPFAM" id="SSF57667">
    <property type="entry name" value="beta-beta-alpha zinc fingers"/>
    <property type="match status" value="2"/>
</dbReference>
<dbReference type="Pfam" id="PF00096">
    <property type="entry name" value="zf-C2H2"/>
    <property type="match status" value="1"/>
</dbReference>
<organism evidence="9 10">
    <name type="scientific">Orchesella dallaii</name>
    <dbReference type="NCBI Taxonomy" id="48710"/>
    <lineage>
        <taxon>Eukaryota</taxon>
        <taxon>Metazoa</taxon>
        <taxon>Ecdysozoa</taxon>
        <taxon>Arthropoda</taxon>
        <taxon>Hexapoda</taxon>
        <taxon>Collembola</taxon>
        <taxon>Entomobryomorpha</taxon>
        <taxon>Entomobryoidea</taxon>
        <taxon>Orchesellidae</taxon>
        <taxon>Orchesellinae</taxon>
        <taxon>Orchesella</taxon>
    </lineage>
</organism>
<proteinExistence type="predicted"/>
<dbReference type="Pfam" id="PF13912">
    <property type="entry name" value="zf-C2H2_6"/>
    <property type="match status" value="1"/>
</dbReference>
<dbReference type="EMBL" id="CAXLJM020000147">
    <property type="protein sequence ID" value="CAL8141481.1"/>
    <property type="molecule type" value="Genomic_DNA"/>
</dbReference>
<name>A0ABP1S1W0_9HEXA</name>
<feature type="domain" description="C2H2-type" evidence="8">
    <location>
        <begin position="38"/>
        <end position="65"/>
    </location>
</feature>
<protein>
    <recommendedName>
        <fullName evidence="8">C2H2-type domain-containing protein</fullName>
    </recommendedName>
</protein>
<dbReference type="PANTHER" id="PTHR24394">
    <property type="entry name" value="ZINC FINGER PROTEIN"/>
    <property type="match status" value="1"/>
</dbReference>
<sequence>MSTNAVKQRFGCTKCDKSFTVPFSLRRHMAIHDEPALFVCLQCDIRFKTKEILMRHELIHSGERPHGCHFCSKRFVRMTDLRKHLKTHQKKEKLVQVSLCADQGQSSVIHSGIPSDVGISLIGGQKQQPEELAKEPVAAAHNMIVFLSVGTNGNNRGREHEECPSTDSNRSHQFQIIFDQIMDDLAKSGSSTANTSNF</sequence>
<keyword evidence="10" id="KW-1185">Reference proteome</keyword>
<evidence type="ECO:0000313" key="10">
    <source>
        <dbReference type="Proteomes" id="UP001642540"/>
    </source>
</evidence>
<keyword evidence="6" id="KW-0539">Nucleus</keyword>
<dbReference type="Proteomes" id="UP001642540">
    <property type="component" value="Unassembled WGS sequence"/>
</dbReference>
<keyword evidence="5" id="KW-0862">Zinc</keyword>
<dbReference type="PROSITE" id="PS00028">
    <property type="entry name" value="ZINC_FINGER_C2H2_1"/>
    <property type="match status" value="3"/>
</dbReference>
<evidence type="ECO:0000256" key="4">
    <source>
        <dbReference type="ARBA" id="ARBA00022771"/>
    </source>
</evidence>
<evidence type="ECO:0000259" key="8">
    <source>
        <dbReference type="PROSITE" id="PS50157"/>
    </source>
</evidence>
<evidence type="ECO:0000256" key="3">
    <source>
        <dbReference type="ARBA" id="ARBA00022737"/>
    </source>
</evidence>
<evidence type="ECO:0000313" key="9">
    <source>
        <dbReference type="EMBL" id="CAL8141481.1"/>
    </source>
</evidence>
<reference evidence="9 10" key="1">
    <citation type="submission" date="2024-08" db="EMBL/GenBank/DDBJ databases">
        <authorList>
            <person name="Cucini C."/>
            <person name="Frati F."/>
        </authorList>
    </citation>
    <scope>NUCLEOTIDE SEQUENCE [LARGE SCALE GENOMIC DNA]</scope>
</reference>
<comment type="caution">
    <text evidence="9">The sequence shown here is derived from an EMBL/GenBank/DDBJ whole genome shotgun (WGS) entry which is preliminary data.</text>
</comment>
<feature type="domain" description="C2H2-type" evidence="8">
    <location>
        <begin position="10"/>
        <end position="32"/>
    </location>
</feature>
<evidence type="ECO:0000256" key="2">
    <source>
        <dbReference type="ARBA" id="ARBA00022723"/>
    </source>
</evidence>
<dbReference type="InterPro" id="IPR013087">
    <property type="entry name" value="Znf_C2H2_type"/>
</dbReference>
<gene>
    <name evidence="9" type="ORF">ODALV1_LOCUS28733</name>
</gene>
<keyword evidence="4 7" id="KW-0863">Zinc-finger</keyword>
<keyword evidence="2" id="KW-0479">Metal-binding</keyword>
<dbReference type="InterPro" id="IPR036236">
    <property type="entry name" value="Znf_C2H2_sf"/>
</dbReference>
<feature type="domain" description="C2H2-type" evidence="8">
    <location>
        <begin position="66"/>
        <end position="93"/>
    </location>
</feature>
<dbReference type="PANTHER" id="PTHR24394:SF29">
    <property type="entry name" value="MYONEURIN"/>
    <property type="match status" value="1"/>
</dbReference>
<accession>A0ABP1S1W0</accession>
<dbReference type="SMART" id="SM00355">
    <property type="entry name" value="ZnF_C2H2"/>
    <property type="match status" value="3"/>
</dbReference>
<evidence type="ECO:0000256" key="6">
    <source>
        <dbReference type="ARBA" id="ARBA00023242"/>
    </source>
</evidence>
<dbReference type="PROSITE" id="PS50157">
    <property type="entry name" value="ZINC_FINGER_C2H2_2"/>
    <property type="match status" value="3"/>
</dbReference>
<keyword evidence="3" id="KW-0677">Repeat</keyword>